<dbReference type="EnsemblMetazoa" id="SCAU014768-RA">
    <property type="protein sequence ID" value="SCAU014768-PA"/>
    <property type="gene ID" value="SCAU014768"/>
</dbReference>
<protein>
    <submittedName>
        <fullName evidence="1">Uncharacterized protein</fullName>
    </submittedName>
</protein>
<keyword evidence="2" id="KW-1185">Reference proteome</keyword>
<dbReference type="PANTHER" id="PTHR21112">
    <property type="entry name" value="CHEMOSENSORY PROTEIN A 29A-RELATED"/>
    <property type="match status" value="1"/>
</dbReference>
<dbReference type="VEuPathDB" id="VectorBase:SCAU014768"/>
<dbReference type="Proteomes" id="UP000095300">
    <property type="component" value="Unassembled WGS sequence"/>
</dbReference>
<name>A0A1I8Q880_STOCA</name>
<gene>
    <name evidence="1" type="primary">106082213</name>
</gene>
<dbReference type="PANTHER" id="PTHR21112:SF0">
    <property type="entry name" value="CHEMOSENSORY PROTEIN A 29A-RELATED"/>
    <property type="match status" value="1"/>
</dbReference>
<dbReference type="KEGG" id="scac:106082213"/>
<sequence>MNWYLKALTFTILMASLFQNGAMVLIKSHLAIIGALSFLRITNGASWTYDIESIKIDNKTPDVIFVSIEKKMISRGNYTTCGKIELKEDLTDELLFEARLYYSPNGLRGSYINTPFQAPKTPLSVVLQRVYIPTAMETMLECGQNFPYLEKIELPFAKRIMTWDDCFISSENLMSHMKSGFYRAIIKLSNQADITVQYELVVQQT</sequence>
<reference evidence="1" key="1">
    <citation type="submission" date="2020-05" db="UniProtKB">
        <authorList>
            <consortium name="EnsemblMetazoa"/>
        </authorList>
    </citation>
    <scope>IDENTIFICATION</scope>
    <source>
        <strain evidence="1">USDA</strain>
    </source>
</reference>
<accession>A0A1I8Q880</accession>
<proteinExistence type="predicted"/>
<dbReference type="OrthoDB" id="8043478at2759"/>
<evidence type="ECO:0000313" key="2">
    <source>
        <dbReference type="Proteomes" id="UP000095300"/>
    </source>
</evidence>
<evidence type="ECO:0000313" key="1">
    <source>
        <dbReference type="EnsemblMetazoa" id="SCAU014768-PA"/>
    </source>
</evidence>
<organism evidence="1 2">
    <name type="scientific">Stomoxys calcitrans</name>
    <name type="common">Stable fly</name>
    <name type="synonym">Conops calcitrans</name>
    <dbReference type="NCBI Taxonomy" id="35570"/>
    <lineage>
        <taxon>Eukaryota</taxon>
        <taxon>Metazoa</taxon>
        <taxon>Ecdysozoa</taxon>
        <taxon>Arthropoda</taxon>
        <taxon>Hexapoda</taxon>
        <taxon>Insecta</taxon>
        <taxon>Pterygota</taxon>
        <taxon>Neoptera</taxon>
        <taxon>Endopterygota</taxon>
        <taxon>Diptera</taxon>
        <taxon>Brachycera</taxon>
        <taxon>Muscomorpha</taxon>
        <taxon>Muscoidea</taxon>
        <taxon>Muscidae</taxon>
        <taxon>Stomoxys</taxon>
    </lineage>
</organism>
<dbReference type="AlphaFoldDB" id="A0A1I8Q880"/>